<dbReference type="Pfam" id="PF22980">
    <property type="entry name" value="Myb_DNA-bind_8"/>
    <property type="match status" value="1"/>
</dbReference>
<organism evidence="3 4">
    <name type="scientific">Penicillium diatomitis</name>
    <dbReference type="NCBI Taxonomy" id="2819901"/>
    <lineage>
        <taxon>Eukaryota</taxon>
        <taxon>Fungi</taxon>
        <taxon>Dikarya</taxon>
        <taxon>Ascomycota</taxon>
        <taxon>Pezizomycotina</taxon>
        <taxon>Eurotiomycetes</taxon>
        <taxon>Eurotiomycetidae</taxon>
        <taxon>Eurotiales</taxon>
        <taxon>Aspergillaceae</taxon>
        <taxon>Penicillium</taxon>
    </lineage>
</organism>
<feature type="region of interest" description="Disordered" evidence="1">
    <location>
        <begin position="67"/>
        <end position="111"/>
    </location>
</feature>
<proteinExistence type="predicted"/>
<feature type="domain" description="Myb-like DNA-binding" evidence="2">
    <location>
        <begin position="13"/>
        <end position="62"/>
    </location>
</feature>
<dbReference type="EMBL" id="JAPWDQ010000002">
    <property type="protein sequence ID" value="KAJ5493416.1"/>
    <property type="molecule type" value="Genomic_DNA"/>
</dbReference>
<evidence type="ECO:0000313" key="4">
    <source>
        <dbReference type="Proteomes" id="UP001148312"/>
    </source>
</evidence>
<evidence type="ECO:0000256" key="1">
    <source>
        <dbReference type="SAM" id="MobiDB-lite"/>
    </source>
</evidence>
<sequence>MSANNNEKDPIKDTTWFLINCIMSTPSRKLDKINWNEFSEKMGFKNECASYNRYKRLLNSYGLTLNYTKRDKDSDTPEANNHGTPKFNRASKKRKRPAAEPQRDTEPGDMF</sequence>
<evidence type="ECO:0000313" key="3">
    <source>
        <dbReference type="EMBL" id="KAJ5493416.1"/>
    </source>
</evidence>
<dbReference type="GeneID" id="81622014"/>
<protein>
    <recommendedName>
        <fullName evidence="2">Myb-like DNA-binding domain-containing protein</fullName>
    </recommendedName>
</protein>
<dbReference type="RefSeq" id="XP_056793796.1">
    <property type="nucleotide sequence ID" value="XM_056931765.1"/>
</dbReference>
<gene>
    <name evidence="3" type="ORF">N7539_002162</name>
</gene>
<reference evidence="3" key="1">
    <citation type="submission" date="2022-12" db="EMBL/GenBank/DDBJ databases">
        <authorList>
            <person name="Petersen C."/>
        </authorList>
    </citation>
    <scope>NUCLEOTIDE SEQUENCE</scope>
    <source>
        <strain evidence="3">IBT 30728</strain>
    </source>
</reference>
<feature type="compositionally biased region" description="Basic and acidic residues" evidence="1">
    <location>
        <begin position="97"/>
        <end position="111"/>
    </location>
</feature>
<reference evidence="3" key="2">
    <citation type="journal article" date="2023" name="IMA Fungus">
        <title>Comparative genomic study of the Penicillium genus elucidates a diverse pangenome and 15 lateral gene transfer events.</title>
        <authorList>
            <person name="Petersen C."/>
            <person name="Sorensen T."/>
            <person name="Nielsen M.R."/>
            <person name="Sondergaard T.E."/>
            <person name="Sorensen J.L."/>
            <person name="Fitzpatrick D.A."/>
            <person name="Frisvad J.C."/>
            <person name="Nielsen K.L."/>
        </authorList>
    </citation>
    <scope>NUCLEOTIDE SEQUENCE</scope>
    <source>
        <strain evidence="3">IBT 30728</strain>
    </source>
</reference>
<dbReference type="InterPro" id="IPR054505">
    <property type="entry name" value="Myb_DNA-bind_8"/>
</dbReference>
<dbReference type="Proteomes" id="UP001148312">
    <property type="component" value="Unassembled WGS sequence"/>
</dbReference>
<name>A0A9W9XI34_9EURO</name>
<comment type="caution">
    <text evidence="3">The sequence shown here is derived from an EMBL/GenBank/DDBJ whole genome shotgun (WGS) entry which is preliminary data.</text>
</comment>
<dbReference type="AlphaFoldDB" id="A0A9W9XI34"/>
<keyword evidence="4" id="KW-1185">Reference proteome</keyword>
<accession>A0A9W9XI34</accession>
<evidence type="ECO:0000259" key="2">
    <source>
        <dbReference type="Pfam" id="PF22980"/>
    </source>
</evidence>